<evidence type="ECO:0000256" key="1">
    <source>
        <dbReference type="ARBA" id="ARBA00006484"/>
    </source>
</evidence>
<name>A0A381RYM8_9ZZZZ</name>
<dbReference type="PRINTS" id="PR00081">
    <property type="entry name" value="GDHRDH"/>
</dbReference>
<dbReference type="FunFam" id="3.40.50.720:FF:000084">
    <property type="entry name" value="Short-chain dehydrogenase reductase"/>
    <property type="match status" value="1"/>
</dbReference>
<dbReference type="AlphaFoldDB" id="A0A381RYM8"/>
<sequence>MMYLNGIFVPGRYKEHEMDLGLTGKKALVTGSTKGIGRAIAETLLAEGAAVGICARDEEGVDTAVQELSNLGTVCGSPVDAGDLSSLEAWIAASGEALGGIDIYVHNTSAKPQRSLDDWVNNFNVDLRALVGGVEAAQEHLMEGGGSLISIGTTATAEHFATGSGSYSAMKAAVTNWTLGQAQVLGSKGIRCNVVQPGPIFVEGGDWNMIKDHMEDFYAATQAAHPQGELGVAQDVANAVAFLASDAASHVNGANLTVDGGFTKRVNY</sequence>
<dbReference type="GO" id="GO:0016491">
    <property type="term" value="F:oxidoreductase activity"/>
    <property type="evidence" value="ECO:0007669"/>
    <property type="project" value="UniProtKB-KW"/>
</dbReference>
<evidence type="ECO:0008006" key="4">
    <source>
        <dbReference type="Google" id="ProtNLM"/>
    </source>
</evidence>
<dbReference type="PANTHER" id="PTHR43943">
    <property type="entry name" value="DEHYDROGENASE/REDUCTASE (SDR FAMILY) MEMBER 4"/>
    <property type="match status" value="1"/>
</dbReference>
<organism evidence="3">
    <name type="scientific">marine metagenome</name>
    <dbReference type="NCBI Taxonomy" id="408172"/>
    <lineage>
        <taxon>unclassified sequences</taxon>
        <taxon>metagenomes</taxon>
        <taxon>ecological metagenomes</taxon>
    </lineage>
</organism>
<proteinExistence type="inferred from homology"/>
<dbReference type="EMBL" id="UINC01002464">
    <property type="protein sequence ID" value="SUZ96955.1"/>
    <property type="molecule type" value="Genomic_DNA"/>
</dbReference>
<dbReference type="Pfam" id="PF13561">
    <property type="entry name" value="adh_short_C2"/>
    <property type="match status" value="1"/>
</dbReference>
<accession>A0A381RYM8</accession>
<comment type="similarity">
    <text evidence="1">Belongs to the short-chain dehydrogenases/reductases (SDR) family.</text>
</comment>
<evidence type="ECO:0000256" key="2">
    <source>
        <dbReference type="ARBA" id="ARBA00023002"/>
    </source>
</evidence>
<reference evidence="3" key="1">
    <citation type="submission" date="2018-05" db="EMBL/GenBank/DDBJ databases">
        <authorList>
            <person name="Lanie J.A."/>
            <person name="Ng W.-L."/>
            <person name="Kazmierczak K.M."/>
            <person name="Andrzejewski T.M."/>
            <person name="Davidsen T.M."/>
            <person name="Wayne K.J."/>
            <person name="Tettelin H."/>
            <person name="Glass J.I."/>
            <person name="Rusch D."/>
            <person name="Podicherti R."/>
            <person name="Tsui H.-C.T."/>
            <person name="Winkler M.E."/>
        </authorList>
    </citation>
    <scope>NUCLEOTIDE SEQUENCE</scope>
</reference>
<dbReference type="InterPro" id="IPR036291">
    <property type="entry name" value="NAD(P)-bd_dom_sf"/>
</dbReference>
<dbReference type="InterPro" id="IPR002347">
    <property type="entry name" value="SDR_fam"/>
</dbReference>
<dbReference type="PANTHER" id="PTHR43943:SF17">
    <property type="entry name" value="3-PHENYLPROPIONATE-DIHYDRODIOL_CINNAMIC ACID-DIHYDRODIOL DEHYDROGENASE"/>
    <property type="match status" value="1"/>
</dbReference>
<dbReference type="Gene3D" id="3.40.50.720">
    <property type="entry name" value="NAD(P)-binding Rossmann-like Domain"/>
    <property type="match status" value="1"/>
</dbReference>
<gene>
    <name evidence="3" type="ORF">METZ01_LOCUS49809</name>
</gene>
<keyword evidence="2" id="KW-0560">Oxidoreductase</keyword>
<evidence type="ECO:0000313" key="3">
    <source>
        <dbReference type="EMBL" id="SUZ96955.1"/>
    </source>
</evidence>
<dbReference type="CDD" id="cd05233">
    <property type="entry name" value="SDR_c"/>
    <property type="match status" value="1"/>
</dbReference>
<protein>
    <recommendedName>
        <fullName evidence="4">3-ketoacyl-ACP reductase</fullName>
    </recommendedName>
</protein>
<dbReference type="SUPFAM" id="SSF51735">
    <property type="entry name" value="NAD(P)-binding Rossmann-fold domains"/>
    <property type="match status" value="1"/>
</dbReference>